<protein>
    <submittedName>
        <fullName evidence="1">Uncharacterized protein</fullName>
    </submittedName>
</protein>
<accession>A0A0L9UZ72</accession>
<name>A0A0L9UZ72_PHAAN</name>
<evidence type="ECO:0000313" key="1">
    <source>
        <dbReference type="EMBL" id="KOM48068.1"/>
    </source>
</evidence>
<reference evidence="2" key="1">
    <citation type="journal article" date="2015" name="Proc. Natl. Acad. Sci. U.S.A.">
        <title>Genome sequencing of adzuki bean (Vigna angularis) provides insight into high starch and low fat accumulation and domestication.</title>
        <authorList>
            <person name="Yang K."/>
            <person name="Tian Z."/>
            <person name="Chen C."/>
            <person name="Luo L."/>
            <person name="Zhao B."/>
            <person name="Wang Z."/>
            <person name="Yu L."/>
            <person name="Li Y."/>
            <person name="Sun Y."/>
            <person name="Li W."/>
            <person name="Chen Y."/>
            <person name="Li Y."/>
            <person name="Zhang Y."/>
            <person name="Ai D."/>
            <person name="Zhao J."/>
            <person name="Shang C."/>
            <person name="Ma Y."/>
            <person name="Wu B."/>
            <person name="Wang M."/>
            <person name="Gao L."/>
            <person name="Sun D."/>
            <person name="Zhang P."/>
            <person name="Guo F."/>
            <person name="Wang W."/>
            <person name="Li Y."/>
            <person name="Wang J."/>
            <person name="Varshney R.K."/>
            <person name="Wang J."/>
            <person name="Ling H.Q."/>
            <person name="Wan P."/>
        </authorList>
    </citation>
    <scope>NUCLEOTIDE SEQUENCE</scope>
    <source>
        <strain evidence="2">cv. Jingnong 6</strain>
    </source>
</reference>
<dbReference type="AlphaFoldDB" id="A0A0L9UZ72"/>
<proteinExistence type="predicted"/>
<dbReference type="EMBL" id="CM003377">
    <property type="protein sequence ID" value="KOM48068.1"/>
    <property type="molecule type" value="Genomic_DNA"/>
</dbReference>
<evidence type="ECO:0000313" key="2">
    <source>
        <dbReference type="Proteomes" id="UP000053144"/>
    </source>
</evidence>
<dbReference type="Gramene" id="KOM48068">
    <property type="protein sequence ID" value="KOM48068"/>
    <property type="gene ID" value="LR48_Vigan07g177200"/>
</dbReference>
<dbReference type="Proteomes" id="UP000053144">
    <property type="component" value="Chromosome 7"/>
</dbReference>
<sequence length="63" mass="7349">MMIELELMGKVSNLYQVLKEVMINKDVVASGFIQPFGQALEAIEKPLMSRHLFRMLSVWQMMF</sequence>
<organism evidence="1 2">
    <name type="scientific">Phaseolus angularis</name>
    <name type="common">Azuki bean</name>
    <name type="synonym">Vigna angularis</name>
    <dbReference type="NCBI Taxonomy" id="3914"/>
    <lineage>
        <taxon>Eukaryota</taxon>
        <taxon>Viridiplantae</taxon>
        <taxon>Streptophyta</taxon>
        <taxon>Embryophyta</taxon>
        <taxon>Tracheophyta</taxon>
        <taxon>Spermatophyta</taxon>
        <taxon>Magnoliopsida</taxon>
        <taxon>eudicotyledons</taxon>
        <taxon>Gunneridae</taxon>
        <taxon>Pentapetalae</taxon>
        <taxon>rosids</taxon>
        <taxon>fabids</taxon>
        <taxon>Fabales</taxon>
        <taxon>Fabaceae</taxon>
        <taxon>Papilionoideae</taxon>
        <taxon>50 kb inversion clade</taxon>
        <taxon>NPAAA clade</taxon>
        <taxon>indigoferoid/millettioid clade</taxon>
        <taxon>Phaseoleae</taxon>
        <taxon>Vigna</taxon>
    </lineage>
</organism>
<gene>
    <name evidence="1" type="ORF">LR48_Vigan07g177200</name>
</gene>